<dbReference type="EMBL" id="CAJVQB010026147">
    <property type="protein sequence ID" value="CAG8807958.1"/>
    <property type="molecule type" value="Genomic_DNA"/>
</dbReference>
<gene>
    <name evidence="1" type="ORF">GMARGA_LOCUS24615</name>
</gene>
<accession>A0ABN7VZT8</accession>
<comment type="caution">
    <text evidence="1">The sequence shown here is derived from an EMBL/GenBank/DDBJ whole genome shotgun (WGS) entry which is preliminary data.</text>
</comment>
<sequence length="76" mass="8928">MYLQVSVGNLHAVQEKIFLVLENQYQEIKTMTFQKIIQILYAQNNSFYTQVVTKWIQQLQLSQEESSGTDDSLQQK</sequence>
<evidence type="ECO:0000313" key="2">
    <source>
        <dbReference type="Proteomes" id="UP000789901"/>
    </source>
</evidence>
<organism evidence="1 2">
    <name type="scientific">Gigaspora margarita</name>
    <dbReference type="NCBI Taxonomy" id="4874"/>
    <lineage>
        <taxon>Eukaryota</taxon>
        <taxon>Fungi</taxon>
        <taxon>Fungi incertae sedis</taxon>
        <taxon>Mucoromycota</taxon>
        <taxon>Glomeromycotina</taxon>
        <taxon>Glomeromycetes</taxon>
        <taxon>Diversisporales</taxon>
        <taxon>Gigasporaceae</taxon>
        <taxon>Gigaspora</taxon>
    </lineage>
</organism>
<name>A0ABN7VZT8_GIGMA</name>
<protein>
    <submittedName>
        <fullName evidence="1">111_t:CDS:1</fullName>
    </submittedName>
</protein>
<evidence type="ECO:0000313" key="1">
    <source>
        <dbReference type="EMBL" id="CAG8807958.1"/>
    </source>
</evidence>
<dbReference type="Proteomes" id="UP000789901">
    <property type="component" value="Unassembled WGS sequence"/>
</dbReference>
<reference evidence="1 2" key="1">
    <citation type="submission" date="2021-06" db="EMBL/GenBank/DDBJ databases">
        <authorList>
            <person name="Kallberg Y."/>
            <person name="Tangrot J."/>
            <person name="Rosling A."/>
        </authorList>
    </citation>
    <scope>NUCLEOTIDE SEQUENCE [LARGE SCALE GENOMIC DNA]</scope>
    <source>
        <strain evidence="1 2">120-4 pot B 10/14</strain>
    </source>
</reference>
<keyword evidence="2" id="KW-1185">Reference proteome</keyword>
<proteinExistence type="predicted"/>